<organism evidence="1 2">
    <name type="scientific">Bradyrhizobium barranii subsp. apii</name>
    <dbReference type="NCBI Taxonomy" id="2819348"/>
    <lineage>
        <taxon>Bacteria</taxon>
        <taxon>Pseudomonadati</taxon>
        <taxon>Pseudomonadota</taxon>
        <taxon>Alphaproteobacteria</taxon>
        <taxon>Hyphomicrobiales</taxon>
        <taxon>Nitrobacteraceae</taxon>
        <taxon>Bradyrhizobium</taxon>
        <taxon>Bradyrhizobium barranii</taxon>
    </lineage>
</organism>
<name>A0A8T5VH01_9BRAD</name>
<dbReference type="EMBL" id="CP096256">
    <property type="protein sequence ID" value="UPT92282.1"/>
    <property type="molecule type" value="Genomic_DNA"/>
</dbReference>
<dbReference type="RefSeq" id="WP_166107437.1">
    <property type="nucleotide sequence ID" value="NZ_CP096256.1"/>
</dbReference>
<reference evidence="1" key="2">
    <citation type="submission" date="2022-04" db="EMBL/GenBank/DDBJ databases">
        <authorList>
            <person name="Bromfield E.S.P."/>
            <person name="Cloutier S."/>
        </authorList>
    </citation>
    <scope>NUCLEOTIDE SEQUENCE</scope>
    <source>
        <strain evidence="1">1S5</strain>
        <plasmid evidence="1">pBb1S5a</plasmid>
    </source>
</reference>
<accession>A0A8T5VH01</accession>
<gene>
    <name evidence="1" type="ORF">HAP41_0000047920</name>
</gene>
<geneLocation type="plasmid" evidence="1 2">
    <name>pBb1S5a</name>
</geneLocation>
<evidence type="ECO:0000313" key="2">
    <source>
        <dbReference type="Proteomes" id="UP000551709"/>
    </source>
</evidence>
<reference evidence="1" key="1">
    <citation type="journal article" date="2017" name="Syst. Appl. Microbiol.">
        <title>Soybeans inoculated with root zone soils of Canadian native legumes harbour diverse and novel Bradyrhizobium spp. that possess agricultural potential.</title>
        <authorList>
            <person name="Bromfield E.S.P."/>
            <person name="Cloutier S."/>
            <person name="Tambong J.T."/>
            <person name="Tran Thi T.V."/>
        </authorList>
    </citation>
    <scope>NUCLEOTIDE SEQUENCE</scope>
    <source>
        <strain evidence="1">1S5</strain>
    </source>
</reference>
<proteinExistence type="predicted"/>
<keyword evidence="1" id="KW-0614">Plasmid</keyword>
<dbReference type="AlphaFoldDB" id="A0A8T5VH01"/>
<evidence type="ECO:0000313" key="1">
    <source>
        <dbReference type="EMBL" id="UPT92282.1"/>
    </source>
</evidence>
<dbReference type="Proteomes" id="UP000551709">
    <property type="component" value="Plasmid pBb1S5a"/>
</dbReference>
<sequence>MIVVNMPGGGVLDLDEDQLLWLRKAFDGEWKGATMLQLVADRVYSNETPDDLADKFEKAKEPLIQFAAPEGRVKLFVSANRVKQIVESDPVIYSEKSKSVLLFATRVRLAVRETPQEARDKLKGAGNPIA</sequence>
<protein>
    <submittedName>
        <fullName evidence="1">Uncharacterized protein</fullName>
    </submittedName>
</protein>